<name>A0ABT0IRT8_9HYPH</name>
<dbReference type="RefSeq" id="WP_248683212.1">
    <property type="nucleotide sequence ID" value="NZ_JALPRY010000012.1"/>
</dbReference>
<proteinExistence type="predicted"/>
<dbReference type="EMBL" id="JALPRY010000012">
    <property type="protein sequence ID" value="MCK8780606.1"/>
    <property type="molecule type" value="Genomic_DNA"/>
</dbReference>
<protein>
    <submittedName>
        <fullName evidence="1">Uncharacterized protein</fullName>
    </submittedName>
</protein>
<comment type="caution">
    <text evidence="1">The sequence shown here is derived from an EMBL/GenBank/DDBJ whole genome shotgun (WGS) entry which is preliminary data.</text>
</comment>
<keyword evidence="2" id="KW-1185">Reference proteome</keyword>
<sequence length="104" mass="11741">MDERTFLHPENALSGETSIDETDFVRVFSFAIEQDLGKVVSLSRNGRSVKVVIRYIQTETADETEESFEADGPMSLVEAVSGIYLTSSCALLSDRVRLRRTRFF</sequence>
<reference evidence="1 2" key="1">
    <citation type="submission" date="2022-04" db="EMBL/GenBank/DDBJ databases">
        <title>Rhizobium coralii sp. nov., isolated from coral Turbinaria peltata.</title>
        <authorList>
            <person name="Sun H."/>
        </authorList>
    </citation>
    <scope>NUCLEOTIDE SEQUENCE [LARGE SCALE GENOMIC DNA]</scope>
    <source>
        <strain evidence="1 2">NTR19</strain>
    </source>
</reference>
<organism evidence="1 2">
    <name type="scientific">Neorhizobium turbinariae</name>
    <dbReference type="NCBI Taxonomy" id="2937795"/>
    <lineage>
        <taxon>Bacteria</taxon>
        <taxon>Pseudomonadati</taxon>
        <taxon>Pseudomonadota</taxon>
        <taxon>Alphaproteobacteria</taxon>
        <taxon>Hyphomicrobiales</taxon>
        <taxon>Rhizobiaceae</taxon>
        <taxon>Rhizobium/Agrobacterium group</taxon>
        <taxon>Neorhizobium</taxon>
    </lineage>
</organism>
<dbReference type="Proteomes" id="UP001202827">
    <property type="component" value="Unassembled WGS sequence"/>
</dbReference>
<gene>
    <name evidence="1" type="ORF">M0654_11495</name>
</gene>
<evidence type="ECO:0000313" key="1">
    <source>
        <dbReference type="EMBL" id="MCK8780606.1"/>
    </source>
</evidence>
<accession>A0ABT0IRT8</accession>
<evidence type="ECO:0000313" key="2">
    <source>
        <dbReference type="Proteomes" id="UP001202827"/>
    </source>
</evidence>